<gene>
    <name evidence="13" type="ORF">OCTVUL_1B027856</name>
</gene>
<dbReference type="InterPro" id="IPR044608">
    <property type="entry name" value="Ect1/PCYT2"/>
</dbReference>
<keyword evidence="4" id="KW-0808">Transferase</keyword>
<comment type="pathway">
    <text evidence="1">Lipid metabolism.</text>
</comment>
<dbReference type="PANTHER" id="PTHR45780:SF2">
    <property type="entry name" value="ETHANOLAMINE-PHOSPHATE CYTIDYLYLTRANSFERASE"/>
    <property type="match status" value="1"/>
</dbReference>
<dbReference type="AlphaFoldDB" id="A0AA36F1X6"/>
<evidence type="ECO:0000256" key="4">
    <source>
        <dbReference type="ARBA" id="ARBA00022679"/>
    </source>
</evidence>
<evidence type="ECO:0000259" key="12">
    <source>
        <dbReference type="Pfam" id="PF01467"/>
    </source>
</evidence>
<comment type="similarity">
    <text evidence="2">Belongs to the cytidylyltransferase family.</text>
</comment>
<dbReference type="InterPro" id="IPR014729">
    <property type="entry name" value="Rossmann-like_a/b/a_fold"/>
</dbReference>
<evidence type="ECO:0000256" key="9">
    <source>
        <dbReference type="ARBA" id="ARBA00024191"/>
    </source>
</evidence>
<protein>
    <recommendedName>
        <fullName evidence="10">ethanolamine-phosphate cytidylyltransferase</fullName>
        <ecNumber evidence="10">2.7.7.14</ecNumber>
    </recommendedName>
    <alternativeName>
        <fullName evidence="11">CTP:phosphoethanolamine cytidylyltransferase</fullName>
    </alternativeName>
</protein>
<dbReference type="CDD" id="cd02174">
    <property type="entry name" value="CCT"/>
    <property type="match status" value="1"/>
</dbReference>
<evidence type="ECO:0000256" key="1">
    <source>
        <dbReference type="ARBA" id="ARBA00005189"/>
    </source>
</evidence>
<evidence type="ECO:0000256" key="10">
    <source>
        <dbReference type="ARBA" id="ARBA00024221"/>
    </source>
</evidence>
<dbReference type="SUPFAM" id="SSF52374">
    <property type="entry name" value="Nucleotidylyl transferase"/>
    <property type="match status" value="2"/>
</dbReference>
<keyword evidence="6" id="KW-0443">Lipid metabolism</keyword>
<evidence type="ECO:0000256" key="8">
    <source>
        <dbReference type="ARBA" id="ARBA00023264"/>
    </source>
</evidence>
<accession>A0AA36F1X6</accession>
<evidence type="ECO:0000256" key="7">
    <source>
        <dbReference type="ARBA" id="ARBA00023209"/>
    </source>
</evidence>
<evidence type="ECO:0000256" key="11">
    <source>
        <dbReference type="ARBA" id="ARBA00031473"/>
    </source>
</evidence>
<feature type="domain" description="Cytidyltransferase-like" evidence="12">
    <location>
        <begin position="2"/>
        <end position="108"/>
    </location>
</feature>
<dbReference type="InterPro" id="IPR004821">
    <property type="entry name" value="Cyt_trans-like"/>
</dbReference>
<evidence type="ECO:0000256" key="5">
    <source>
        <dbReference type="ARBA" id="ARBA00022695"/>
    </source>
</evidence>
<dbReference type="CDD" id="cd02173">
    <property type="entry name" value="ECT"/>
    <property type="match status" value="1"/>
</dbReference>
<dbReference type="NCBIfam" id="TIGR00125">
    <property type="entry name" value="cyt_tran_rel"/>
    <property type="match status" value="1"/>
</dbReference>
<dbReference type="GO" id="GO:0004306">
    <property type="term" value="F:ethanolamine-phosphate cytidylyltransferase activity"/>
    <property type="evidence" value="ECO:0007669"/>
    <property type="project" value="UniProtKB-EC"/>
</dbReference>
<keyword evidence="5 13" id="KW-0548">Nucleotidyltransferase</keyword>
<dbReference type="InterPro" id="IPR041723">
    <property type="entry name" value="CCT"/>
</dbReference>
<dbReference type="Pfam" id="PF01467">
    <property type="entry name" value="CTP_transf_like"/>
    <property type="match status" value="2"/>
</dbReference>
<comment type="pathway">
    <text evidence="9">Phospholipid metabolism; phosphatidylethanolamine biosynthesis; phosphatidylethanolamine from ethanolamine: step 2/3.</text>
</comment>
<dbReference type="Proteomes" id="UP001162480">
    <property type="component" value="Chromosome 4"/>
</dbReference>
<keyword evidence="7" id="KW-0594">Phospholipid biosynthesis</keyword>
<keyword evidence="8" id="KW-1208">Phospholipid metabolism</keyword>
<evidence type="ECO:0000313" key="13">
    <source>
        <dbReference type="EMBL" id="CAI9721504.1"/>
    </source>
</evidence>
<dbReference type="EMBL" id="OX597817">
    <property type="protein sequence ID" value="CAI9721504.1"/>
    <property type="molecule type" value="Genomic_DNA"/>
</dbReference>
<reference evidence="13" key="1">
    <citation type="submission" date="2023-08" db="EMBL/GenBank/DDBJ databases">
        <authorList>
            <person name="Alioto T."/>
            <person name="Alioto T."/>
            <person name="Gomez Garrido J."/>
        </authorList>
    </citation>
    <scope>NUCLEOTIDE SEQUENCE</scope>
</reference>
<proteinExistence type="inferred from homology"/>
<organism evidence="13 14">
    <name type="scientific">Octopus vulgaris</name>
    <name type="common">Common octopus</name>
    <dbReference type="NCBI Taxonomy" id="6645"/>
    <lineage>
        <taxon>Eukaryota</taxon>
        <taxon>Metazoa</taxon>
        <taxon>Spiralia</taxon>
        <taxon>Lophotrochozoa</taxon>
        <taxon>Mollusca</taxon>
        <taxon>Cephalopoda</taxon>
        <taxon>Coleoidea</taxon>
        <taxon>Octopodiformes</taxon>
        <taxon>Octopoda</taxon>
        <taxon>Incirrata</taxon>
        <taxon>Octopodidae</taxon>
        <taxon>Octopus</taxon>
    </lineage>
</organism>
<dbReference type="GO" id="GO:0006646">
    <property type="term" value="P:phosphatidylethanolamine biosynthetic process"/>
    <property type="evidence" value="ECO:0007669"/>
    <property type="project" value="InterPro"/>
</dbReference>
<dbReference type="Gene3D" id="3.40.50.620">
    <property type="entry name" value="HUPs"/>
    <property type="match status" value="2"/>
</dbReference>
<dbReference type="PANTHER" id="PTHR45780">
    <property type="entry name" value="ETHANOLAMINE-PHOSPHATE CYTIDYLYLTRANSFERASE"/>
    <property type="match status" value="1"/>
</dbReference>
<evidence type="ECO:0000256" key="6">
    <source>
        <dbReference type="ARBA" id="ARBA00023098"/>
    </source>
</evidence>
<evidence type="ECO:0000256" key="3">
    <source>
        <dbReference type="ARBA" id="ARBA00022516"/>
    </source>
</evidence>
<keyword evidence="14" id="KW-1185">Reference proteome</keyword>
<sequence length="339" mass="38434">MAKQMGDYLIVGVHSDEEIANHKGPPVFNEKERYKMVRAIKWVDEVIENAPYVTTLESLDKYNCDFCVHGDDITTTVDGTDTYHLVKKANRYKECKRTEGVSTTDIVGRMLLVTRTHHRGPEELNKDQVGAISQDHSTKSPWTGVAQFLPTTKKIIQFAEGKEPSPGDKIVYVAGAFDLFHILSYVYLLTVIILQKKAAAEGDFVIVGLHSDQVVNHYRGANNPIMNLHERVLSVLACRYVSEVVIGAPYEVTAELMDHFKVDLVCHGKTPIMPTEDGSDPYAVPKERKKFKMLDSGNDLTTQKIVERIIRNRLDYEARNKKKTEKELKILEAMKNNFH</sequence>
<evidence type="ECO:0000313" key="14">
    <source>
        <dbReference type="Proteomes" id="UP001162480"/>
    </source>
</evidence>
<dbReference type="GO" id="GO:0005737">
    <property type="term" value="C:cytoplasm"/>
    <property type="evidence" value="ECO:0007669"/>
    <property type="project" value="TreeGrafter"/>
</dbReference>
<name>A0AA36F1X6_OCTVU</name>
<keyword evidence="3" id="KW-0444">Lipid biosynthesis</keyword>
<feature type="domain" description="Cytidyltransferase-like" evidence="12">
    <location>
        <begin position="194"/>
        <end position="275"/>
    </location>
</feature>
<dbReference type="EC" id="2.7.7.14" evidence="10"/>
<evidence type="ECO:0000256" key="2">
    <source>
        <dbReference type="ARBA" id="ARBA00010101"/>
    </source>
</evidence>